<dbReference type="Pfam" id="PF00512">
    <property type="entry name" value="HisKA"/>
    <property type="match status" value="1"/>
</dbReference>
<dbReference type="EMBL" id="CP011144">
    <property type="protein sequence ID" value="AKC85899.1"/>
    <property type="molecule type" value="Genomic_DNA"/>
</dbReference>
<evidence type="ECO:0000256" key="2">
    <source>
        <dbReference type="ARBA" id="ARBA00012438"/>
    </source>
</evidence>
<dbReference type="SMART" id="SM00387">
    <property type="entry name" value="HATPase_c"/>
    <property type="match status" value="1"/>
</dbReference>
<evidence type="ECO:0000256" key="3">
    <source>
        <dbReference type="ARBA" id="ARBA00022553"/>
    </source>
</evidence>
<keyword evidence="5" id="KW-0418">Kinase</keyword>
<sequence length="490" mass="51328">MRGNLLWTLVIPGAGAAIVLVIATGIALTRAEDRDFDRNGQALAERVAAAGNPGSGTIPVAQAVQILDPGVRIERQRGDGSWAGDVGRAGPAGLHLPRLYTSAGPAAVRLHVDGSALAARQSRILLGCAAAIAAIVLLSAAVAYAAERRVLGPLRALAADGDDVPAAGDGIQALGSRMRALQRDLDACREALRQRTYEATHYQAGASSAATGRAQSLAVVGDRLRQPLQAMTLFIDSLKREASSMTQRQAVERLQQCAASVRTLLDELQTYARLDAGVVPVQADQVVEVAAVFGALREDAARNAAAHAVELHWHDNGASLRSDPDLLGCLLGHLIENAIESAPRGRVMVAARHRGGRVRLEVRDNGSGIARLHQAKVFDGFFQLGDGARRSERKLGLGLATCARIASLLGSGIGLRSELGRGSVFWIDLPLAAARQAAAHAPRPRRPAAFPGPRADAASLSPRRVAAGEASSTAGVGLRHRPREDPAEQG</sequence>
<protein>
    <recommendedName>
        <fullName evidence="2">histidine kinase</fullName>
        <ecNumber evidence="2">2.7.13.3</ecNumber>
    </recommendedName>
</protein>
<dbReference type="EC" id="2.7.13.3" evidence="2"/>
<comment type="catalytic activity">
    <reaction evidence="1">
        <text>ATP + protein L-histidine = ADP + protein N-phospho-L-histidine.</text>
        <dbReference type="EC" id="2.7.13.3"/>
    </reaction>
</comment>
<evidence type="ECO:0000256" key="1">
    <source>
        <dbReference type="ARBA" id="ARBA00000085"/>
    </source>
</evidence>
<evidence type="ECO:0000256" key="5">
    <source>
        <dbReference type="ARBA" id="ARBA00022777"/>
    </source>
</evidence>
<dbReference type="Pfam" id="PF02518">
    <property type="entry name" value="HATPase_c"/>
    <property type="match status" value="1"/>
</dbReference>
<dbReference type="Proteomes" id="UP000033067">
    <property type="component" value="Chromosome"/>
</dbReference>
<dbReference type="PROSITE" id="PS50109">
    <property type="entry name" value="HIS_KIN"/>
    <property type="match status" value="1"/>
</dbReference>
<dbReference type="InterPro" id="IPR004358">
    <property type="entry name" value="Sig_transdc_His_kin-like_C"/>
</dbReference>
<keyword evidence="7" id="KW-0472">Membrane</keyword>
<dbReference type="PATRIC" id="fig|314722.6.peg.651"/>
<evidence type="ECO:0000256" key="7">
    <source>
        <dbReference type="SAM" id="Phobius"/>
    </source>
</evidence>
<dbReference type="Gene3D" id="1.10.287.130">
    <property type="match status" value="1"/>
</dbReference>
<accession>A0A0E3Z1X9</accession>
<dbReference type="RefSeq" id="WP_052630306.1">
    <property type="nucleotide sequence ID" value="NZ_CP011144.1"/>
</dbReference>
<dbReference type="AlphaFoldDB" id="A0A0E3Z1X9"/>
<dbReference type="PRINTS" id="PR00344">
    <property type="entry name" value="BCTRLSENSOR"/>
</dbReference>
<feature type="region of interest" description="Disordered" evidence="6">
    <location>
        <begin position="438"/>
        <end position="490"/>
    </location>
</feature>
<dbReference type="InterPro" id="IPR003594">
    <property type="entry name" value="HATPase_dom"/>
</dbReference>
<proteinExistence type="predicted"/>
<organism evidence="9 10">
    <name type="scientific">Pseudoxanthomonas suwonensis</name>
    <dbReference type="NCBI Taxonomy" id="314722"/>
    <lineage>
        <taxon>Bacteria</taxon>
        <taxon>Pseudomonadati</taxon>
        <taxon>Pseudomonadota</taxon>
        <taxon>Gammaproteobacteria</taxon>
        <taxon>Lysobacterales</taxon>
        <taxon>Lysobacteraceae</taxon>
        <taxon>Pseudoxanthomonas</taxon>
    </lineage>
</organism>
<evidence type="ECO:0000256" key="4">
    <source>
        <dbReference type="ARBA" id="ARBA00022679"/>
    </source>
</evidence>
<dbReference type="PANTHER" id="PTHR43047:SF9">
    <property type="entry name" value="HISTIDINE KINASE"/>
    <property type="match status" value="1"/>
</dbReference>
<evidence type="ECO:0000259" key="8">
    <source>
        <dbReference type="PROSITE" id="PS50109"/>
    </source>
</evidence>
<keyword evidence="3" id="KW-0597">Phosphoprotein</keyword>
<dbReference type="GO" id="GO:0000155">
    <property type="term" value="F:phosphorelay sensor kinase activity"/>
    <property type="evidence" value="ECO:0007669"/>
    <property type="project" value="InterPro"/>
</dbReference>
<dbReference type="GO" id="GO:0009927">
    <property type="term" value="F:histidine phosphotransfer kinase activity"/>
    <property type="evidence" value="ECO:0007669"/>
    <property type="project" value="TreeGrafter"/>
</dbReference>
<keyword evidence="7" id="KW-1133">Transmembrane helix</keyword>
<dbReference type="SMART" id="SM00388">
    <property type="entry name" value="HisKA"/>
    <property type="match status" value="1"/>
</dbReference>
<keyword evidence="10" id="KW-1185">Reference proteome</keyword>
<keyword evidence="7" id="KW-0812">Transmembrane</keyword>
<dbReference type="InterPro" id="IPR005467">
    <property type="entry name" value="His_kinase_dom"/>
</dbReference>
<name>A0A0E3Z1X9_9GAMM</name>
<evidence type="ECO:0000256" key="6">
    <source>
        <dbReference type="SAM" id="MobiDB-lite"/>
    </source>
</evidence>
<dbReference type="SUPFAM" id="SSF55874">
    <property type="entry name" value="ATPase domain of HSP90 chaperone/DNA topoisomerase II/histidine kinase"/>
    <property type="match status" value="1"/>
</dbReference>
<keyword evidence="4" id="KW-0808">Transferase</keyword>
<dbReference type="SUPFAM" id="SSF47384">
    <property type="entry name" value="Homodimeric domain of signal transducing histidine kinase"/>
    <property type="match status" value="1"/>
</dbReference>
<reference evidence="9 10" key="1">
    <citation type="journal article" date="2015" name="Genome Announc.">
        <title>Complete Genome Sequence of Pseudoxanthomonas suwonensis Strain J1, a Cellulose-Degrading Bacterium Isolated from Leaf- and Wood-Enriched Soil.</title>
        <authorList>
            <person name="Hou L."/>
            <person name="Jiang J."/>
            <person name="Xu Z."/>
            <person name="Zhou Y."/>
            <person name="Leung F.C."/>
        </authorList>
    </citation>
    <scope>NUCLEOTIDE SEQUENCE [LARGE SCALE GENOMIC DNA]</scope>
    <source>
        <strain evidence="9 10">J1</strain>
    </source>
</reference>
<dbReference type="OrthoDB" id="9797243at2"/>
<dbReference type="PANTHER" id="PTHR43047">
    <property type="entry name" value="TWO-COMPONENT HISTIDINE PROTEIN KINASE"/>
    <property type="match status" value="1"/>
</dbReference>
<evidence type="ECO:0000313" key="9">
    <source>
        <dbReference type="EMBL" id="AKC85899.1"/>
    </source>
</evidence>
<dbReference type="KEGG" id="psuw:WQ53_03110"/>
<gene>
    <name evidence="9" type="ORF">WQ53_03110</name>
</gene>
<dbReference type="Gene3D" id="3.30.565.10">
    <property type="entry name" value="Histidine kinase-like ATPase, C-terminal domain"/>
    <property type="match status" value="1"/>
</dbReference>
<feature type="compositionally biased region" description="Low complexity" evidence="6">
    <location>
        <begin position="438"/>
        <end position="458"/>
    </location>
</feature>
<feature type="transmembrane region" description="Helical" evidence="7">
    <location>
        <begin position="124"/>
        <end position="146"/>
    </location>
</feature>
<feature type="transmembrane region" description="Helical" evidence="7">
    <location>
        <begin position="6"/>
        <end position="28"/>
    </location>
</feature>
<dbReference type="InterPro" id="IPR036097">
    <property type="entry name" value="HisK_dim/P_sf"/>
</dbReference>
<dbReference type="GO" id="GO:0005886">
    <property type="term" value="C:plasma membrane"/>
    <property type="evidence" value="ECO:0007669"/>
    <property type="project" value="TreeGrafter"/>
</dbReference>
<feature type="domain" description="Histidine kinase" evidence="8">
    <location>
        <begin position="219"/>
        <end position="433"/>
    </location>
</feature>
<evidence type="ECO:0000313" key="10">
    <source>
        <dbReference type="Proteomes" id="UP000033067"/>
    </source>
</evidence>
<dbReference type="CDD" id="cd00075">
    <property type="entry name" value="HATPase"/>
    <property type="match status" value="1"/>
</dbReference>
<dbReference type="CDD" id="cd00082">
    <property type="entry name" value="HisKA"/>
    <property type="match status" value="1"/>
</dbReference>
<dbReference type="InterPro" id="IPR003661">
    <property type="entry name" value="HisK_dim/P_dom"/>
</dbReference>
<dbReference type="InterPro" id="IPR036890">
    <property type="entry name" value="HATPase_C_sf"/>
</dbReference>